<dbReference type="PANTHER" id="PTHR35276">
    <property type="entry name" value="S-ADENOSYL-L-METHIONINE-DEPENDENT METHYLTRANSFERASES SUPERFAMILY PROTEIN"/>
    <property type="match status" value="1"/>
</dbReference>
<name>A0A172TGZ5_9BACL</name>
<dbReference type="GO" id="GO:0032259">
    <property type="term" value="P:methylation"/>
    <property type="evidence" value="ECO:0007669"/>
    <property type="project" value="UniProtKB-KW"/>
</dbReference>
<keyword evidence="2" id="KW-1185">Reference proteome</keyword>
<organism evidence="1 2">
    <name type="scientific">Paenibacillus swuensis</name>
    <dbReference type="NCBI Taxonomy" id="1178515"/>
    <lineage>
        <taxon>Bacteria</taxon>
        <taxon>Bacillati</taxon>
        <taxon>Bacillota</taxon>
        <taxon>Bacilli</taxon>
        <taxon>Bacillales</taxon>
        <taxon>Paenibacillaceae</taxon>
        <taxon>Paenibacillus</taxon>
    </lineage>
</organism>
<proteinExistence type="predicted"/>
<keyword evidence="1" id="KW-0489">Methyltransferase</keyword>
<dbReference type="KEGG" id="pswu:SY83_08505"/>
<dbReference type="OrthoDB" id="9792989at2"/>
<protein>
    <submittedName>
        <fullName evidence="1">SAM-dependent methyltransferase</fullName>
    </submittedName>
</protein>
<evidence type="ECO:0000313" key="2">
    <source>
        <dbReference type="Proteomes" id="UP000076927"/>
    </source>
</evidence>
<evidence type="ECO:0000313" key="1">
    <source>
        <dbReference type="EMBL" id="ANE46311.1"/>
    </source>
</evidence>
<gene>
    <name evidence="1" type="ORF">SY83_08505</name>
</gene>
<dbReference type="SUPFAM" id="SSF53335">
    <property type="entry name" value="S-adenosyl-L-methionine-dependent methyltransferases"/>
    <property type="match status" value="1"/>
</dbReference>
<dbReference type="InterPro" id="IPR010719">
    <property type="entry name" value="MnmM_MeTrfase"/>
</dbReference>
<dbReference type="EMBL" id="CP011388">
    <property type="protein sequence ID" value="ANE46311.1"/>
    <property type="molecule type" value="Genomic_DNA"/>
</dbReference>
<sequence>MGFLSILSFAHALIRERLRPGELAIDATVGNGVDTLFLCETVGPKGTVYGFDVQPQALESASLRLAARGHGRVGAGGSNAVGAGSGCTKVHLLLRSHAELLRAVPEEEHGTAGAVMFNLGYLPGADRAVVTAPASTLPALAAALTLLRRGGVATIALYTGHEGGAAEAEAVAAWAAMLPQSQYRVLQYQFLNQKNAPPYLIAIEKV</sequence>
<accession>A0A172TGZ5</accession>
<dbReference type="AlphaFoldDB" id="A0A172TGZ5"/>
<dbReference type="GO" id="GO:0008168">
    <property type="term" value="F:methyltransferase activity"/>
    <property type="evidence" value="ECO:0007669"/>
    <property type="project" value="UniProtKB-KW"/>
</dbReference>
<dbReference type="Proteomes" id="UP000076927">
    <property type="component" value="Chromosome"/>
</dbReference>
<reference evidence="1 2" key="1">
    <citation type="submission" date="2015-01" db="EMBL/GenBank/DDBJ databases">
        <title>Paenibacillus swuensis/DY6/whole genome sequencing.</title>
        <authorList>
            <person name="Kim M.K."/>
            <person name="Srinivasan S."/>
            <person name="Lee J.-J."/>
        </authorList>
    </citation>
    <scope>NUCLEOTIDE SEQUENCE [LARGE SCALE GENOMIC DNA]</scope>
    <source>
        <strain evidence="1 2">DY6</strain>
    </source>
</reference>
<dbReference type="PANTHER" id="PTHR35276:SF1">
    <property type="entry name" value="TRNA (MNM(5)S(2)U34)-METHYLTRANSFERASE, CHLOROPLASTIC"/>
    <property type="match status" value="1"/>
</dbReference>
<dbReference type="InterPro" id="IPR029063">
    <property type="entry name" value="SAM-dependent_MTases_sf"/>
</dbReference>
<dbReference type="STRING" id="1178515.SY83_08505"/>
<dbReference type="RefSeq" id="WP_068605850.1">
    <property type="nucleotide sequence ID" value="NZ_CP011388.1"/>
</dbReference>
<dbReference type="PATRIC" id="fig|1178515.4.peg.1695"/>
<dbReference type="Gene3D" id="3.40.50.150">
    <property type="entry name" value="Vaccinia Virus protein VP39"/>
    <property type="match status" value="1"/>
</dbReference>
<keyword evidence="1" id="KW-0808">Transferase</keyword>
<dbReference type="Pfam" id="PF06962">
    <property type="entry name" value="rRNA_methylase"/>
    <property type="match status" value="1"/>
</dbReference>